<dbReference type="AlphaFoldDB" id="A0A2I2KSB1"/>
<evidence type="ECO:0000256" key="1">
    <source>
        <dbReference type="SAM" id="MobiDB-lite"/>
    </source>
</evidence>
<accession>A0A2I2KSB1</accession>
<protein>
    <submittedName>
        <fullName evidence="2">Uncharacterized protein</fullName>
    </submittedName>
</protein>
<reference evidence="2 3" key="1">
    <citation type="submission" date="2017-06" db="EMBL/GenBank/DDBJ databases">
        <authorList>
            <person name="Kim H.J."/>
            <person name="Triplett B.A."/>
        </authorList>
    </citation>
    <scope>NUCLEOTIDE SEQUENCE [LARGE SCALE GENOMIC DNA]</scope>
    <source>
        <strain evidence="2">FRACA_ARgP5</strain>
    </source>
</reference>
<feature type="compositionally biased region" description="Polar residues" evidence="1">
    <location>
        <begin position="1"/>
        <end position="17"/>
    </location>
</feature>
<organism evidence="2 3">
    <name type="scientific">Frankia canadensis</name>
    <dbReference type="NCBI Taxonomy" id="1836972"/>
    <lineage>
        <taxon>Bacteria</taxon>
        <taxon>Bacillati</taxon>
        <taxon>Actinomycetota</taxon>
        <taxon>Actinomycetes</taxon>
        <taxon>Frankiales</taxon>
        <taxon>Frankiaceae</taxon>
        <taxon>Frankia</taxon>
    </lineage>
</organism>
<proteinExistence type="predicted"/>
<feature type="region of interest" description="Disordered" evidence="1">
    <location>
        <begin position="1"/>
        <end position="42"/>
    </location>
</feature>
<evidence type="ECO:0000313" key="2">
    <source>
        <dbReference type="EMBL" id="SNQ48542.1"/>
    </source>
</evidence>
<evidence type="ECO:0000313" key="3">
    <source>
        <dbReference type="Proteomes" id="UP000234331"/>
    </source>
</evidence>
<name>A0A2I2KSB1_9ACTN</name>
<sequence>MSAQQRSNEPTDHSSATVPEPFTTAWPDNRRNHHRHAGTPAVGRSLEIVDAAPLTCVGA</sequence>
<dbReference type="EMBL" id="FZMO01000178">
    <property type="protein sequence ID" value="SNQ48542.1"/>
    <property type="molecule type" value="Genomic_DNA"/>
</dbReference>
<dbReference type="Proteomes" id="UP000234331">
    <property type="component" value="Unassembled WGS sequence"/>
</dbReference>
<keyword evidence="3" id="KW-1185">Reference proteome</keyword>
<gene>
    <name evidence="2" type="ORF">FRACA_2590001</name>
</gene>